<evidence type="ECO:0000256" key="1">
    <source>
        <dbReference type="SAM" id="MobiDB-lite"/>
    </source>
</evidence>
<reference evidence="3" key="3">
    <citation type="submission" date="2025-08" db="UniProtKB">
        <authorList>
            <consortium name="Ensembl"/>
        </authorList>
    </citation>
    <scope>IDENTIFICATION</scope>
    <source>
        <strain evidence="3">C57BL/6J</strain>
    </source>
</reference>
<feature type="region of interest" description="Disordered" evidence="1">
    <location>
        <begin position="23"/>
        <end position="51"/>
    </location>
</feature>
<dbReference type="GeneTree" id="ENSGT00940000154474"/>
<gene>
    <name evidence="3 4" type="primary">Proc</name>
</gene>
<name>A0A3Q4EGJ8_MOUSE</name>
<evidence type="ECO:0000313" key="5">
    <source>
        <dbReference type="Proteomes" id="UP000000589"/>
    </source>
</evidence>
<dbReference type="AlphaFoldDB" id="A0A3Q4EGJ8"/>
<accession>A0A3Q4EGJ8</accession>
<dbReference type="ExpressionAtlas" id="A0A3Q4EGJ8">
    <property type="expression patterns" value="baseline and differential"/>
</dbReference>
<feature type="signal peptide" evidence="2">
    <location>
        <begin position="1"/>
        <end position="18"/>
    </location>
</feature>
<dbReference type="VEuPathDB" id="HostDB:ENSMUSG00000024386"/>
<feature type="chain" id="PRO_5018725946" evidence="2">
    <location>
        <begin position="19"/>
        <end position="51"/>
    </location>
</feature>
<dbReference type="Ensembl" id="ENSMUST00000234746.2">
    <property type="protein sequence ID" value="ENSMUSP00000157002.2"/>
    <property type="gene ID" value="ENSMUSG00000024386.10"/>
</dbReference>
<dbReference type="Bgee" id="ENSMUSG00000024386">
    <property type="expression patterns" value="Expressed in left lobe of liver and 63 other cell types or tissues"/>
</dbReference>
<reference evidence="3 5" key="1">
    <citation type="journal article" date="2009" name="PLoS Biol.">
        <title>Lineage-specific biology revealed by a finished genome assembly of the mouse.</title>
        <authorList>
            <consortium name="Mouse Genome Sequencing Consortium"/>
            <person name="Church D.M."/>
            <person name="Goodstadt L."/>
            <person name="Hillier L.W."/>
            <person name="Zody M.C."/>
            <person name="Goldstein S."/>
            <person name="She X."/>
            <person name="Bult C.J."/>
            <person name="Agarwala R."/>
            <person name="Cherry J.L."/>
            <person name="DiCuccio M."/>
            <person name="Hlavina W."/>
            <person name="Kapustin Y."/>
            <person name="Meric P."/>
            <person name="Maglott D."/>
            <person name="Birtle Z."/>
            <person name="Marques A.C."/>
            <person name="Graves T."/>
            <person name="Zhou S."/>
            <person name="Teague B."/>
            <person name="Potamousis K."/>
            <person name="Churas C."/>
            <person name="Place M."/>
            <person name="Herschleb J."/>
            <person name="Runnheim R."/>
            <person name="Forrest D."/>
            <person name="Amos-Landgraf J."/>
            <person name="Schwartz D.C."/>
            <person name="Cheng Z."/>
            <person name="Lindblad-Toh K."/>
            <person name="Eichler E.E."/>
            <person name="Ponting C.P."/>
        </authorList>
    </citation>
    <scope>NUCLEOTIDE SEQUENCE [LARGE SCALE GENOMIC DNA]</scope>
    <source>
        <strain evidence="3 5">C57BL/6J</strain>
    </source>
</reference>
<keyword evidence="2" id="KW-0732">Signal</keyword>
<proteinExistence type="predicted"/>
<dbReference type="MGI" id="MGI:97771">
    <property type="gene designation" value="Proc"/>
</dbReference>
<dbReference type="Proteomes" id="UP000000589">
    <property type="component" value="Chromosome 18"/>
</dbReference>
<protein>
    <submittedName>
        <fullName evidence="3">Protein C</fullName>
    </submittedName>
</protein>
<sequence length="51" mass="5461">MWQFRVFLLLMSTWGISSIPAHPGASGQTCQQLPGRDAARQPGTGVYGGDL</sequence>
<evidence type="ECO:0000256" key="2">
    <source>
        <dbReference type="SAM" id="SignalP"/>
    </source>
</evidence>
<evidence type="ECO:0000313" key="4">
    <source>
        <dbReference type="MGI" id="MGI:97771"/>
    </source>
</evidence>
<reference evidence="3 5" key="2">
    <citation type="journal article" date="2011" name="PLoS Biol.">
        <title>Modernizing reference genome assemblies.</title>
        <authorList>
            <person name="Church D.M."/>
            <person name="Schneider V.A."/>
            <person name="Graves T."/>
            <person name="Auger K."/>
            <person name="Cunningham F."/>
            <person name="Bouk N."/>
            <person name="Chen H.C."/>
            <person name="Agarwala R."/>
            <person name="McLaren W.M."/>
            <person name="Ritchie G.R."/>
            <person name="Albracht D."/>
            <person name="Kremitzki M."/>
            <person name="Rock S."/>
            <person name="Kotkiewicz H."/>
            <person name="Kremitzki C."/>
            <person name="Wollam A."/>
            <person name="Trani L."/>
            <person name="Fulton L."/>
            <person name="Fulton R."/>
            <person name="Matthews L."/>
            <person name="Whitehead S."/>
            <person name="Chow W."/>
            <person name="Torrance J."/>
            <person name="Dunn M."/>
            <person name="Harden G."/>
            <person name="Threadgold G."/>
            <person name="Wood J."/>
            <person name="Collins J."/>
            <person name="Heath P."/>
            <person name="Griffiths G."/>
            <person name="Pelan S."/>
            <person name="Grafham D."/>
            <person name="Eichler E.E."/>
            <person name="Weinstock G."/>
            <person name="Mardis E.R."/>
            <person name="Wilson R.K."/>
            <person name="Howe K."/>
            <person name="Flicek P."/>
            <person name="Hubbard T."/>
        </authorList>
    </citation>
    <scope>NUCLEOTIDE SEQUENCE [LARGE SCALE GENOMIC DNA]</scope>
    <source>
        <strain evidence="3 5">C57BL/6J</strain>
    </source>
</reference>
<dbReference type="AGR" id="MGI:97771"/>
<keyword evidence="5" id="KW-1185">Reference proteome</keyword>
<evidence type="ECO:0000313" key="3">
    <source>
        <dbReference type="Ensembl" id="ENSMUSP00000157002.2"/>
    </source>
</evidence>
<organism evidence="3 5">
    <name type="scientific">Mus musculus</name>
    <name type="common">Mouse</name>
    <dbReference type="NCBI Taxonomy" id="10090"/>
    <lineage>
        <taxon>Eukaryota</taxon>
        <taxon>Metazoa</taxon>
        <taxon>Chordata</taxon>
        <taxon>Craniata</taxon>
        <taxon>Vertebrata</taxon>
        <taxon>Euteleostomi</taxon>
        <taxon>Mammalia</taxon>
        <taxon>Eutheria</taxon>
        <taxon>Euarchontoglires</taxon>
        <taxon>Glires</taxon>
        <taxon>Rodentia</taxon>
        <taxon>Myomorpha</taxon>
        <taxon>Muroidea</taxon>
        <taxon>Muridae</taxon>
        <taxon>Murinae</taxon>
        <taxon>Mus</taxon>
        <taxon>Mus</taxon>
    </lineage>
</organism>
<reference evidence="3" key="4">
    <citation type="submission" date="2025-09" db="UniProtKB">
        <authorList>
            <consortium name="Ensembl"/>
        </authorList>
    </citation>
    <scope>IDENTIFICATION</scope>
    <source>
        <strain evidence="3">C57BL/6J</strain>
    </source>
</reference>